<evidence type="ECO:0000313" key="4">
    <source>
        <dbReference type="EMBL" id="KAF1758320.1"/>
    </source>
</evidence>
<keyword evidence="3" id="KW-1133">Transmembrane helix</keyword>
<keyword evidence="3" id="KW-0812">Transmembrane</keyword>
<dbReference type="RefSeq" id="XP_053585226.1">
    <property type="nucleotide sequence ID" value="XM_053730454.1"/>
</dbReference>
<dbReference type="Proteomes" id="UP000483820">
    <property type="component" value="Chromosome IV"/>
</dbReference>
<accession>A0A6A5GSC6</accession>
<dbReference type="AlphaFoldDB" id="A0A6A5GSC6"/>
<feature type="region of interest" description="Disordered" evidence="2">
    <location>
        <begin position="26"/>
        <end position="48"/>
    </location>
</feature>
<evidence type="ECO:0000256" key="2">
    <source>
        <dbReference type="SAM" id="MobiDB-lite"/>
    </source>
</evidence>
<evidence type="ECO:0000256" key="1">
    <source>
        <dbReference type="SAM" id="Coils"/>
    </source>
</evidence>
<feature type="transmembrane region" description="Helical" evidence="3">
    <location>
        <begin position="58"/>
        <end position="76"/>
    </location>
</feature>
<reference evidence="4 5" key="1">
    <citation type="submission" date="2019-12" db="EMBL/GenBank/DDBJ databases">
        <title>Chromosome-level assembly of the Caenorhabditis remanei genome.</title>
        <authorList>
            <person name="Teterina A.A."/>
            <person name="Willis J.H."/>
            <person name="Phillips P.C."/>
        </authorList>
    </citation>
    <scope>NUCLEOTIDE SEQUENCE [LARGE SCALE GENOMIC DNA]</scope>
    <source>
        <strain evidence="4 5">PX506</strain>
        <tissue evidence="4">Whole organism</tissue>
    </source>
</reference>
<dbReference type="GeneID" id="78775905"/>
<dbReference type="CTD" id="78775905"/>
<evidence type="ECO:0000313" key="5">
    <source>
        <dbReference type="Proteomes" id="UP000483820"/>
    </source>
</evidence>
<name>A0A6A5GSC6_CAERE</name>
<keyword evidence="1" id="KW-0175">Coiled coil</keyword>
<comment type="caution">
    <text evidence="4">The sequence shown here is derived from an EMBL/GenBank/DDBJ whole genome shotgun (WGS) entry which is preliminary data.</text>
</comment>
<feature type="region of interest" description="Disordered" evidence="2">
    <location>
        <begin position="121"/>
        <end position="146"/>
    </location>
</feature>
<feature type="compositionally biased region" description="Acidic residues" evidence="2">
    <location>
        <begin position="132"/>
        <end position="143"/>
    </location>
</feature>
<sequence length="194" mass="22764">MIKEKFDDLLDYSVDSDEDSFLIVDKKKKSSSPIPKKTSQQPTPKLTQKLKAKRNEITFTRTIVFVILTLVFVHQACRYTRMELQIKKAENEKQEAYETISKMQIELDKLKQSESEWMRKQELKHRQNGISADDDEDPDDDDTIFQNSNHKTEEIISVQAAPPHLFAVFGFLLCLFLATIVFYCLERSEQVYYR</sequence>
<dbReference type="EMBL" id="WUAV01000004">
    <property type="protein sequence ID" value="KAF1758320.1"/>
    <property type="molecule type" value="Genomic_DNA"/>
</dbReference>
<evidence type="ECO:0000256" key="3">
    <source>
        <dbReference type="SAM" id="Phobius"/>
    </source>
</evidence>
<gene>
    <name evidence="4" type="ORF">GCK72_014778</name>
</gene>
<protein>
    <submittedName>
        <fullName evidence="4">Uncharacterized protein</fullName>
    </submittedName>
</protein>
<feature type="transmembrane region" description="Helical" evidence="3">
    <location>
        <begin position="165"/>
        <end position="185"/>
    </location>
</feature>
<keyword evidence="3" id="KW-0472">Membrane</keyword>
<organism evidence="4 5">
    <name type="scientific">Caenorhabditis remanei</name>
    <name type="common">Caenorhabditis vulgaris</name>
    <dbReference type="NCBI Taxonomy" id="31234"/>
    <lineage>
        <taxon>Eukaryota</taxon>
        <taxon>Metazoa</taxon>
        <taxon>Ecdysozoa</taxon>
        <taxon>Nematoda</taxon>
        <taxon>Chromadorea</taxon>
        <taxon>Rhabditida</taxon>
        <taxon>Rhabditina</taxon>
        <taxon>Rhabditomorpha</taxon>
        <taxon>Rhabditoidea</taxon>
        <taxon>Rhabditidae</taxon>
        <taxon>Peloderinae</taxon>
        <taxon>Caenorhabditis</taxon>
    </lineage>
</organism>
<feature type="coiled-coil region" evidence="1">
    <location>
        <begin position="79"/>
        <end position="113"/>
    </location>
</feature>
<dbReference type="KEGG" id="crq:GCK72_014778"/>
<proteinExistence type="predicted"/>